<reference evidence="3" key="1">
    <citation type="submission" date="2020-10" db="EMBL/GenBank/DDBJ databases">
        <authorList>
            <person name="Kikuchi T."/>
        </authorList>
    </citation>
    <scope>NUCLEOTIDE SEQUENCE</scope>
    <source>
        <strain evidence="3">NKZ352</strain>
    </source>
</reference>
<organism evidence="3 4">
    <name type="scientific">Caenorhabditis auriculariae</name>
    <dbReference type="NCBI Taxonomy" id="2777116"/>
    <lineage>
        <taxon>Eukaryota</taxon>
        <taxon>Metazoa</taxon>
        <taxon>Ecdysozoa</taxon>
        <taxon>Nematoda</taxon>
        <taxon>Chromadorea</taxon>
        <taxon>Rhabditida</taxon>
        <taxon>Rhabditina</taxon>
        <taxon>Rhabditomorpha</taxon>
        <taxon>Rhabditoidea</taxon>
        <taxon>Rhabditidae</taxon>
        <taxon>Peloderinae</taxon>
        <taxon>Caenorhabditis</taxon>
    </lineage>
</organism>
<proteinExistence type="predicted"/>
<dbReference type="EMBL" id="CAJGYM010000234">
    <property type="protein sequence ID" value="CAD6200075.1"/>
    <property type="molecule type" value="Genomic_DNA"/>
</dbReference>
<evidence type="ECO:0000256" key="1">
    <source>
        <dbReference type="SAM" id="Phobius"/>
    </source>
</evidence>
<feature type="chain" id="PRO_5035891655" evidence="2">
    <location>
        <begin position="20"/>
        <end position="66"/>
    </location>
</feature>
<comment type="caution">
    <text evidence="3">The sequence shown here is derived from an EMBL/GenBank/DDBJ whole genome shotgun (WGS) entry which is preliminary data.</text>
</comment>
<sequence length="66" mass="6984">MKIMILALFLGAQVFAAVALDQTQVLLGDDTVVEVGNGTDTVITKSSSSMSVFVSVLLAVFAYFCH</sequence>
<gene>
    <name evidence="3" type="ORF">CAUJ_LOCUS15974</name>
</gene>
<feature type="signal peptide" evidence="2">
    <location>
        <begin position="1"/>
        <end position="19"/>
    </location>
</feature>
<keyword evidence="1" id="KW-0472">Membrane</keyword>
<dbReference type="Proteomes" id="UP000835052">
    <property type="component" value="Unassembled WGS sequence"/>
</dbReference>
<dbReference type="AlphaFoldDB" id="A0A8S1HX09"/>
<keyword evidence="1" id="KW-1133">Transmembrane helix</keyword>
<evidence type="ECO:0000313" key="3">
    <source>
        <dbReference type="EMBL" id="CAD6200075.1"/>
    </source>
</evidence>
<name>A0A8S1HX09_9PELO</name>
<protein>
    <submittedName>
        <fullName evidence="3">Uncharacterized protein</fullName>
    </submittedName>
</protein>
<evidence type="ECO:0000256" key="2">
    <source>
        <dbReference type="SAM" id="SignalP"/>
    </source>
</evidence>
<keyword evidence="2" id="KW-0732">Signal</keyword>
<accession>A0A8S1HX09</accession>
<keyword evidence="1" id="KW-0812">Transmembrane</keyword>
<keyword evidence="4" id="KW-1185">Reference proteome</keyword>
<feature type="transmembrane region" description="Helical" evidence="1">
    <location>
        <begin position="43"/>
        <end position="65"/>
    </location>
</feature>
<evidence type="ECO:0000313" key="4">
    <source>
        <dbReference type="Proteomes" id="UP000835052"/>
    </source>
</evidence>